<organism evidence="1 2">
    <name type="scientific">Marasmius tenuissimus</name>
    <dbReference type="NCBI Taxonomy" id="585030"/>
    <lineage>
        <taxon>Eukaryota</taxon>
        <taxon>Fungi</taxon>
        <taxon>Dikarya</taxon>
        <taxon>Basidiomycota</taxon>
        <taxon>Agaricomycotina</taxon>
        <taxon>Agaricomycetes</taxon>
        <taxon>Agaricomycetidae</taxon>
        <taxon>Agaricales</taxon>
        <taxon>Marasmiineae</taxon>
        <taxon>Marasmiaceae</taxon>
        <taxon>Marasmius</taxon>
    </lineage>
</organism>
<accession>A0ABR2ZGW0</accession>
<protein>
    <submittedName>
        <fullName evidence="1">Uncharacterized protein</fullName>
    </submittedName>
</protein>
<dbReference type="Proteomes" id="UP001437256">
    <property type="component" value="Unassembled WGS sequence"/>
</dbReference>
<evidence type="ECO:0000313" key="2">
    <source>
        <dbReference type="Proteomes" id="UP001437256"/>
    </source>
</evidence>
<keyword evidence="2" id="KW-1185">Reference proteome</keyword>
<evidence type="ECO:0000313" key="1">
    <source>
        <dbReference type="EMBL" id="KAL0060439.1"/>
    </source>
</evidence>
<comment type="caution">
    <text evidence="1">The sequence shown here is derived from an EMBL/GenBank/DDBJ whole genome shotgun (WGS) entry which is preliminary data.</text>
</comment>
<proteinExistence type="predicted"/>
<sequence length="377" mass="42273">MSSLLSAYTIFRNNPYIFRTSDGNSLDTRNRDLDASCDSLVGLLSEIGVCSNSYQQSHHFDANAIYHFLGNTPISQDPSLGQDHLFDAPNQTMRALKTDHWNQQWEPVEPNLVPRELGNVELYRPAGLVKDHSFSFGDAILGRDAGFHRAVLIGVIHERLPDKTYLLAQTDQRNRVIVIEVPSESVIPRWPPIHSPHLQLIANIAPDVAGLSKTGNHAIRQWVATLCTPSYAARSRFPGHNFQESPGIDEEWIEPNPSFPVLAKPFGLGDWLQTHSYVRREMEPTAMAPSARESSILEHEYTWPRPPSHPNLGFADNTSASTIRLPPVPQLPAYPPQAYYTPTSSTNFSMNTTMGNPWPSHLPEDKPLVSEEYRLRG</sequence>
<feature type="non-terminal residue" evidence="1">
    <location>
        <position position="377"/>
    </location>
</feature>
<name>A0ABR2ZGW0_9AGAR</name>
<dbReference type="EMBL" id="JBBXMP010000177">
    <property type="protein sequence ID" value="KAL0060439.1"/>
    <property type="molecule type" value="Genomic_DNA"/>
</dbReference>
<gene>
    <name evidence="1" type="ORF">AAF712_012808</name>
</gene>
<reference evidence="1 2" key="1">
    <citation type="submission" date="2024-05" db="EMBL/GenBank/DDBJ databases">
        <title>A draft genome resource for the thread blight pathogen Marasmius tenuissimus strain MS-2.</title>
        <authorList>
            <person name="Yulfo-Soto G.E."/>
            <person name="Baruah I.K."/>
            <person name="Amoako-Attah I."/>
            <person name="Bukari Y."/>
            <person name="Meinhardt L.W."/>
            <person name="Bailey B.A."/>
            <person name="Cohen S.P."/>
        </authorList>
    </citation>
    <scope>NUCLEOTIDE SEQUENCE [LARGE SCALE GENOMIC DNA]</scope>
    <source>
        <strain evidence="1 2">MS-2</strain>
    </source>
</reference>